<feature type="transmembrane region" description="Helical" evidence="7">
    <location>
        <begin position="427"/>
        <end position="448"/>
    </location>
</feature>
<proteinExistence type="inferred from homology"/>
<evidence type="ECO:0000313" key="9">
    <source>
        <dbReference type="EMBL" id="MFJ5444919.1"/>
    </source>
</evidence>
<keyword evidence="6 7" id="KW-0472">Membrane</keyword>
<feature type="transmembrane region" description="Helical" evidence="7">
    <location>
        <begin position="150"/>
        <end position="173"/>
    </location>
</feature>
<feature type="transmembrane region" description="Helical" evidence="7">
    <location>
        <begin position="468"/>
        <end position="486"/>
    </location>
</feature>
<evidence type="ECO:0000256" key="2">
    <source>
        <dbReference type="ARBA" id="ARBA00005551"/>
    </source>
</evidence>
<feature type="transmembrane region" description="Helical" evidence="7">
    <location>
        <begin position="220"/>
        <end position="237"/>
    </location>
</feature>
<feature type="transmembrane region" description="Helical" evidence="7">
    <location>
        <begin position="6"/>
        <end position="24"/>
    </location>
</feature>
<evidence type="ECO:0000256" key="3">
    <source>
        <dbReference type="ARBA" id="ARBA00022448"/>
    </source>
</evidence>
<evidence type="ECO:0000256" key="4">
    <source>
        <dbReference type="ARBA" id="ARBA00022692"/>
    </source>
</evidence>
<evidence type="ECO:0000256" key="5">
    <source>
        <dbReference type="ARBA" id="ARBA00022989"/>
    </source>
</evidence>
<feature type="transmembrane region" description="Helical" evidence="7">
    <location>
        <begin position="84"/>
        <end position="105"/>
    </location>
</feature>
<keyword evidence="3" id="KW-0813">Transport</keyword>
<feature type="transmembrane region" description="Helical" evidence="7">
    <location>
        <begin position="31"/>
        <end position="48"/>
    </location>
</feature>
<feature type="domain" description="Cation/H+ exchanger transmembrane" evidence="8">
    <location>
        <begin position="14"/>
        <end position="377"/>
    </location>
</feature>
<keyword evidence="5 7" id="KW-1133">Transmembrane helix</keyword>
<evidence type="ECO:0000259" key="8">
    <source>
        <dbReference type="Pfam" id="PF00999"/>
    </source>
</evidence>
<feature type="transmembrane region" description="Helical" evidence="7">
    <location>
        <begin position="273"/>
        <end position="292"/>
    </location>
</feature>
<name>A0ABW8GHY7_9PROT</name>
<feature type="transmembrane region" description="Helical" evidence="7">
    <location>
        <begin position="298"/>
        <end position="320"/>
    </location>
</feature>
<organism evidence="9 10">
    <name type="scientific">Methylobacillus methanolivorans</name>
    <dbReference type="NCBI Taxonomy" id="1848927"/>
    <lineage>
        <taxon>Bacteria</taxon>
        <taxon>Pseudomonadati</taxon>
        <taxon>Pseudomonadota</taxon>
        <taxon>Betaproteobacteria</taxon>
        <taxon>Nitrosomonadales</taxon>
        <taxon>Methylophilaceae</taxon>
        <taxon>Methylobacillus</taxon>
    </lineage>
</organism>
<sequence>MHAAAFIQDLAVIMLVAGMVTIIFHRMKQPVVLGYILAGLILGPHTPPFSMVQDNHTIEILAELGIVFLMFSLGLEFSLRKLRAVGATAVVAALVEIVVMVWLGYEIGTYFGWKPMDAIFLGAMLAISSTTIIVKALDELNMKHERFAQMIFGVLIVEDILGIGIIALLSGIAATGHVSTLDAAITISNLTLFMVVALVLGIILVPKLLEYVASFKRDEMLLITILGLCFGFCLLVIKLDYSVALGAFMIGAIMAESRRIRAIERLIMPIRDMFSAIFFVAIGLMLDPAIIMQHAKPVMVVILVIIFGKIFACTLGAMAAGNDGRTSLRVGMGLSQIGEFSFIIASLGLTLGVTSSFLYPIAVAASVITTLTTPYLIKAADPLSGILARNMPSKISQFFRLYSDWLASNDHAPDSDKAILAGIYRKLLLQVFVNLCMVSALFLAAAWVVNVYLVGLPSPMRDIMWQQAVIWGSTLLLATPFLIAAFRKLQSLGLLLADHTTQGMTGNDCGRVQRFIAKTVNVLAGAGMILLILALGHSIMPPLDVWVIVLLVVAGLITLLWRWFVVLHYRMQIALIETLNQEKEDH</sequence>
<dbReference type="Proteomes" id="UP001617669">
    <property type="component" value="Unassembled WGS sequence"/>
</dbReference>
<dbReference type="PANTHER" id="PTHR42751">
    <property type="entry name" value="SODIUM/HYDROGEN EXCHANGER FAMILY/TRKA DOMAIN PROTEIN"/>
    <property type="match status" value="1"/>
</dbReference>
<feature type="transmembrane region" description="Helical" evidence="7">
    <location>
        <begin position="60"/>
        <end position="77"/>
    </location>
</feature>
<comment type="similarity">
    <text evidence="2">Belongs to the monovalent cation:proton antiporter 2 (CPA2) transporter (TC 2.A.37) family.</text>
</comment>
<feature type="transmembrane region" description="Helical" evidence="7">
    <location>
        <begin position="520"/>
        <end position="539"/>
    </location>
</feature>
<reference evidence="9 10" key="1">
    <citation type="submission" date="2024-11" db="EMBL/GenBank/DDBJ databases">
        <authorList>
            <person name="Kaparullina E.N."/>
            <person name="Delegan Y.A."/>
            <person name="Doronina N.V."/>
        </authorList>
    </citation>
    <scope>NUCLEOTIDE SEQUENCE [LARGE SCALE GENOMIC DNA]</scope>
    <source>
        <strain evidence="9 10">7sh_L</strain>
    </source>
</reference>
<evidence type="ECO:0000256" key="6">
    <source>
        <dbReference type="ARBA" id="ARBA00023136"/>
    </source>
</evidence>
<dbReference type="EMBL" id="JBIWXY010000001">
    <property type="protein sequence ID" value="MFJ5444919.1"/>
    <property type="molecule type" value="Genomic_DNA"/>
</dbReference>
<dbReference type="Pfam" id="PF00999">
    <property type="entry name" value="Na_H_Exchanger"/>
    <property type="match status" value="1"/>
</dbReference>
<dbReference type="RefSeq" id="WP_400878418.1">
    <property type="nucleotide sequence ID" value="NZ_JBIWXY010000001.1"/>
</dbReference>
<dbReference type="Gene3D" id="1.20.1530.20">
    <property type="match status" value="1"/>
</dbReference>
<comment type="subcellular location">
    <subcellularLocation>
        <location evidence="1">Membrane</location>
        <topology evidence="1">Multi-pass membrane protein</topology>
    </subcellularLocation>
</comment>
<protein>
    <submittedName>
        <fullName evidence="9">Cation:proton antiporter</fullName>
    </submittedName>
</protein>
<keyword evidence="4 7" id="KW-0812">Transmembrane</keyword>
<evidence type="ECO:0000256" key="1">
    <source>
        <dbReference type="ARBA" id="ARBA00004141"/>
    </source>
</evidence>
<dbReference type="InterPro" id="IPR006153">
    <property type="entry name" value="Cation/H_exchanger_TM"/>
</dbReference>
<dbReference type="PANTHER" id="PTHR42751:SF3">
    <property type="entry name" value="SODIUM_GLUTAMATE SYMPORTER"/>
    <property type="match status" value="1"/>
</dbReference>
<feature type="transmembrane region" description="Helical" evidence="7">
    <location>
        <begin position="185"/>
        <end position="208"/>
    </location>
</feature>
<accession>A0ABW8GHY7</accession>
<comment type="caution">
    <text evidence="9">The sequence shown here is derived from an EMBL/GenBank/DDBJ whole genome shotgun (WGS) entry which is preliminary data.</text>
</comment>
<keyword evidence="10" id="KW-1185">Reference proteome</keyword>
<dbReference type="InterPro" id="IPR038770">
    <property type="entry name" value="Na+/solute_symporter_sf"/>
</dbReference>
<feature type="transmembrane region" description="Helical" evidence="7">
    <location>
        <begin position="545"/>
        <end position="565"/>
    </location>
</feature>
<feature type="transmembrane region" description="Helical" evidence="7">
    <location>
        <begin position="117"/>
        <end position="138"/>
    </location>
</feature>
<gene>
    <name evidence="9" type="ORF">ACIKP9_01605</name>
</gene>
<evidence type="ECO:0000313" key="10">
    <source>
        <dbReference type="Proteomes" id="UP001617669"/>
    </source>
</evidence>
<evidence type="ECO:0000256" key="7">
    <source>
        <dbReference type="SAM" id="Phobius"/>
    </source>
</evidence>